<dbReference type="InterPro" id="IPR004463">
    <property type="entry name" value="UDP-acyl_GlcNac_deAcase"/>
</dbReference>
<evidence type="ECO:0000256" key="11">
    <source>
        <dbReference type="ARBA" id="ARBA00024535"/>
    </source>
</evidence>
<dbReference type="GO" id="GO:0009245">
    <property type="term" value="P:lipid A biosynthetic process"/>
    <property type="evidence" value="ECO:0007669"/>
    <property type="project" value="UniProtKB-UniRule"/>
</dbReference>
<comment type="pathway">
    <text evidence="3 12">Glycolipid biosynthesis; lipid IV(A) biosynthesis; lipid IV(A) from (3R)-3-hydroxytetradecanoyl-[acyl-carrier-protein] and UDP-N-acetyl-alpha-D-glucosamine: step 2/6.</text>
</comment>
<dbReference type="AlphaFoldDB" id="A0A858R4E5"/>
<feature type="active site" description="Proton donor" evidence="12">
    <location>
        <position position="278"/>
    </location>
</feature>
<keyword evidence="7 12" id="KW-0479">Metal-binding</keyword>
<dbReference type="InterPro" id="IPR015870">
    <property type="entry name" value="UDP-acyl_N-AcGlcN_deAcase_N"/>
</dbReference>
<dbReference type="Proteomes" id="UP000501891">
    <property type="component" value="Chromosome"/>
</dbReference>
<comment type="similarity">
    <text evidence="12">Belongs to the LpxC family.</text>
</comment>
<evidence type="ECO:0000256" key="4">
    <source>
        <dbReference type="ARBA" id="ARBA00012745"/>
    </source>
</evidence>
<evidence type="ECO:0000256" key="7">
    <source>
        <dbReference type="ARBA" id="ARBA00022723"/>
    </source>
</evidence>
<sequence>MGQARPPRHGRAAMAWQQTLKSPIECTGVGVHSGKRVRMVLRPAPADTGISFVRTDLPAGTNVIPALWDKVADTRLCTVIANGHGASVGTIEHLMAALRGCGIDNAMVELDGAEVPIMDGSAAPFVFLVECAGIQAQDAPRKVIRVLKEVRVQDGDKVVTLSPAPHAAFRAEIVYDNTALIRRQQGSLRLVDGSFKAEVSNARTFGFLHEVEAMRKAGLGLGGSLENAVVISGDRVLNEGGLRSPDEFIRHKILDAVGDLYLAGAPILGQYHGVKGGHAMNNKVLHALFADPTAWRLEEEWVEQTAAVA</sequence>
<feature type="binding site" evidence="12">
    <location>
        <position position="251"/>
    </location>
    <ligand>
        <name>Zn(2+)</name>
        <dbReference type="ChEBI" id="CHEBI:29105"/>
    </ligand>
</feature>
<name>A0A858R4E5_9PROT</name>
<dbReference type="SUPFAM" id="SSF54211">
    <property type="entry name" value="Ribosomal protein S5 domain 2-like"/>
    <property type="match status" value="2"/>
</dbReference>
<dbReference type="PANTHER" id="PTHR33694">
    <property type="entry name" value="UDP-3-O-ACYL-N-ACETYLGLUCOSAMINE DEACETYLASE 1, MITOCHONDRIAL-RELATED"/>
    <property type="match status" value="1"/>
</dbReference>
<evidence type="ECO:0000256" key="1">
    <source>
        <dbReference type="ARBA" id="ARBA00001947"/>
    </source>
</evidence>
<dbReference type="Gene3D" id="3.30.230.20">
    <property type="entry name" value="lpxc deacetylase, domain 1"/>
    <property type="match status" value="1"/>
</dbReference>
<dbReference type="InterPro" id="IPR020568">
    <property type="entry name" value="Ribosomal_Su5_D2-typ_SF"/>
</dbReference>
<dbReference type="Pfam" id="PF03331">
    <property type="entry name" value="LpxC"/>
    <property type="match status" value="1"/>
</dbReference>
<evidence type="ECO:0000313" key="13">
    <source>
        <dbReference type="EMBL" id="QJE72257.1"/>
    </source>
</evidence>
<reference evidence="13" key="1">
    <citation type="submission" date="2020-04" db="EMBL/GenBank/DDBJ databases">
        <title>A desert anoxygenic phototrophic bacterium fixes CO2 using RubisCO under aerobic conditions.</title>
        <authorList>
            <person name="Tang K."/>
        </authorList>
    </citation>
    <scope>NUCLEOTIDE SEQUENCE [LARGE SCALE GENOMIC DNA]</scope>
    <source>
        <strain evidence="13">MIMtkB3</strain>
    </source>
</reference>
<feature type="binding site" evidence="12">
    <location>
        <position position="255"/>
    </location>
    <ligand>
        <name>Zn(2+)</name>
        <dbReference type="ChEBI" id="CHEBI:29105"/>
    </ligand>
</feature>
<dbReference type="InterPro" id="IPR011334">
    <property type="entry name" value="UDP-acyl_GlcNac_deAcase_C"/>
</dbReference>
<comment type="function">
    <text evidence="2 12">Catalyzes the hydrolysis of UDP-3-O-myristoyl-N-acetylglucosamine to form UDP-3-O-myristoylglucosamine and acetate, the committed step in lipid A biosynthesis.</text>
</comment>
<evidence type="ECO:0000256" key="3">
    <source>
        <dbReference type="ARBA" id="ARBA00005002"/>
    </source>
</evidence>
<dbReference type="GO" id="GO:0016020">
    <property type="term" value="C:membrane"/>
    <property type="evidence" value="ECO:0007669"/>
    <property type="project" value="GOC"/>
</dbReference>
<evidence type="ECO:0000256" key="12">
    <source>
        <dbReference type="HAMAP-Rule" id="MF_00388"/>
    </source>
</evidence>
<dbReference type="Gene3D" id="3.30.1700.10">
    <property type="entry name" value="lpxc deacetylase, domain 2"/>
    <property type="match status" value="1"/>
</dbReference>
<evidence type="ECO:0000256" key="2">
    <source>
        <dbReference type="ARBA" id="ARBA00002923"/>
    </source>
</evidence>
<dbReference type="GO" id="GO:0103117">
    <property type="term" value="F:UDP-3-O-acyl-N-acetylglucosamine deacetylase activity"/>
    <property type="evidence" value="ECO:0007669"/>
    <property type="project" value="UniProtKB-UniRule"/>
</dbReference>
<keyword evidence="5 12" id="KW-0444">Lipid biosynthesis</keyword>
<dbReference type="UniPathway" id="UPA00359">
    <property type="reaction ID" value="UER00478"/>
</dbReference>
<keyword evidence="8 12" id="KW-0378">Hydrolase</keyword>
<dbReference type="GO" id="GO:0046872">
    <property type="term" value="F:metal ion binding"/>
    <property type="evidence" value="ECO:0007669"/>
    <property type="project" value="UniProtKB-KW"/>
</dbReference>
<dbReference type="EC" id="3.5.1.108" evidence="4 12"/>
<dbReference type="KEGG" id="acru:HHL28_03310"/>
<gene>
    <name evidence="12" type="primary">lpxC</name>
    <name evidence="13" type="ORF">HHL28_03310</name>
</gene>
<evidence type="ECO:0000313" key="14">
    <source>
        <dbReference type="Proteomes" id="UP000501891"/>
    </source>
</evidence>
<organism evidence="13 14">
    <name type="scientific">Aerophototrophica crusticola</name>
    <dbReference type="NCBI Taxonomy" id="1709002"/>
    <lineage>
        <taxon>Bacteria</taxon>
        <taxon>Pseudomonadati</taxon>
        <taxon>Pseudomonadota</taxon>
        <taxon>Alphaproteobacteria</taxon>
        <taxon>Rhodospirillales</taxon>
        <taxon>Rhodospirillaceae</taxon>
        <taxon>Aerophototrophica</taxon>
    </lineage>
</organism>
<evidence type="ECO:0000256" key="5">
    <source>
        <dbReference type="ARBA" id="ARBA00022516"/>
    </source>
</evidence>
<dbReference type="PANTHER" id="PTHR33694:SF1">
    <property type="entry name" value="UDP-3-O-ACYL-N-ACETYLGLUCOSAMINE DEACETYLASE 1, MITOCHONDRIAL-RELATED"/>
    <property type="match status" value="1"/>
</dbReference>
<proteinExistence type="inferred from homology"/>
<dbReference type="NCBIfam" id="TIGR00325">
    <property type="entry name" value="lpxC"/>
    <property type="match status" value="1"/>
</dbReference>
<feature type="binding site" evidence="12">
    <location>
        <position position="93"/>
    </location>
    <ligand>
        <name>Zn(2+)</name>
        <dbReference type="ChEBI" id="CHEBI:29105"/>
    </ligand>
</feature>
<keyword evidence="9 12" id="KW-0862">Zinc</keyword>
<keyword evidence="10 12" id="KW-0443">Lipid metabolism</keyword>
<accession>A0A858R4E5</accession>
<evidence type="ECO:0000256" key="8">
    <source>
        <dbReference type="ARBA" id="ARBA00022801"/>
    </source>
</evidence>
<evidence type="ECO:0000256" key="10">
    <source>
        <dbReference type="ARBA" id="ARBA00023098"/>
    </source>
</evidence>
<comment type="catalytic activity">
    <reaction evidence="11 12">
        <text>a UDP-3-O-[(3R)-3-hydroxyacyl]-N-acetyl-alpha-D-glucosamine + H2O = a UDP-3-O-[(3R)-3-hydroxyacyl]-alpha-D-glucosamine + acetate</text>
        <dbReference type="Rhea" id="RHEA:67816"/>
        <dbReference type="ChEBI" id="CHEBI:15377"/>
        <dbReference type="ChEBI" id="CHEBI:30089"/>
        <dbReference type="ChEBI" id="CHEBI:137740"/>
        <dbReference type="ChEBI" id="CHEBI:173225"/>
        <dbReference type="EC" id="3.5.1.108"/>
    </reaction>
</comment>
<keyword evidence="6 12" id="KW-0441">Lipid A biosynthesis</keyword>
<evidence type="ECO:0000256" key="6">
    <source>
        <dbReference type="ARBA" id="ARBA00022556"/>
    </source>
</evidence>
<protein>
    <recommendedName>
        <fullName evidence="4 12">UDP-3-O-acyl-N-acetylglucosamine deacetylase</fullName>
        <shortName evidence="12">UDP-3-O-acyl-GlcNAc deacetylase</shortName>
        <ecNumber evidence="4 12">3.5.1.108</ecNumber>
    </recommendedName>
    <alternativeName>
        <fullName evidence="12">UDP-3-O-[R-3-hydroxymyristoyl]-N-acetylglucosamine deacetylase</fullName>
    </alternativeName>
</protein>
<keyword evidence="14" id="KW-1185">Reference proteome</keyword>
<dbReference type="EMBL" id="CP051775">
    <property type="protein sequence ID" value="QJE72257.1"/>
    <property type="molecule type" value="Genomic_DNA"/>
</dbReference>
<dbReference type="HAMAP" id="MF_00388">
    <property type="entry name" value="LpxC"/>
    <property type="match status" value="1"/>
</dbReference>
<comment type="cofactor">
    <cofactor evidence="1 12">
        <name>Zn(2+)</name>
        <dbReference type="ChEBI" id="CHEBI:29105"/>
    </cofactor>
</comment>
<evidence type="ECO:0000256" key="9">
    <source>
        <dbReference type="ARBA" id="ARBA00022833"/>
    </source>
</evidence>